<evidence type="ECO:0000313" key="1">
    <source>
        <dbReference type="EMBL" id="JAH62825.1"/>
    </source>
</evidence>
<organism evidence="1">
    <name type="scientific">Anguilla anguilla</name>
    <name type="common">European freshwater eel</name>
    <name type="synonym">Muraena anguilla</name>
    <dbReference type="NCBI Taxonomy" id="7936"/>
    <lineage>
        <taxon>Eukaryota</taxon>
        <taxon>Metazoa</taxon>
        <taxon>Chordata</taxon>
        <taxon>Craniata</taxon>
        <taxon>Vertebrata</taxon>
        <taxon>Euteleostomi</taxon>
        <taxon>Actinopterygii</taxon>
        <taxon>Neopterygii</taxon>
        <taxon>Teleostei</taxon>
        <taxon>Anguilliformes</taxon>
        <taxon>Anguillidae</taxon>
        <taxon>Anguilla</taxon>
    </lineage>
</organism>
<proteinExistence type="predicted"/>
<dbReference type="AlphaFoldDB" id="A0A0E9UCA4"/>
<name>A0A0E9UCA4_ANGAN</name>
<dbReference type="EMBL" id="GBXM01045752">
    <property type="protein sequence ID" value="JAH62825.1"/>
    <property type="molecule type" value="Transcribed_RNA"/>
</dbReference>
<accession>A0A0E9UCA4</accession>
<sequence length="29" mass="3494">MSNLQKAVFFQCFHLYLIQVFSLKNVIFD</sequence>
<protein>
    <submittedName>
        <fullName evidence="1">Uncharacterized protein</fullName>
    </submittedName>
</protein>
<reference evidence="1" key="1">
    <citation type="submission" date="2014-11" db="EMBL/GenBank/DDBJ databases">
        <authorList>
            <person name="Amaro Gonzalez C."/>
        </authorList>
    </citation>
    <scope>NUCLEOTIDE SEQUENCE</scope>
</reference>
<reference evidence="1" key="2">
    <citation type="journal article" date="2015" name="Fish Shellfish Immunol.">
        <title>Early steps in the European eel (Anguilla anguilla)-Vibrio vulnificus interaction in the gills: Role of the RtxA13 toxin.</title>
        <authorList>
            <person name="Callol A."/>
            <person name="Pajuelo D."/>
            <person name="Ebbesson L."/>
            <person name="Teles M."/>
            <person name="MacKenzie S."/>
            <person name="Amaro C."/>
        </authorList>
    </citation>
    <scope>NUCLEOTIDE SEQUENCE</scope>
</reference>